<dbReference type="Proteomes" id="UP000542342">
    <property type="component" value="Unassembled WGS sequence"/>
</dbReference>
<name>A0A7V9AB35_9BACT</name>
<comment type="caution">
    <text evidence="1">The sequence shown here is derived from an EMBL/GenBank/DDBJ whole genome shotgun (WGS) entry which is preliminary data.</text>
</comment>
<evidence type="ECO:0000313" key="2">
    <source>
        <dbReference type="Proteomes" id="UP000542342"/>
    </source>
</evidence>
<sequence length="306" mass="35570">MNLRETPSATEFVGFYNVLVDQSSENSEEYLNTTWDVPPLTLEEVVEVGNAARKIISRYANQWWFTPDEAQRYYWGSICLGLEDRTLNLSFYDNDDITLEMIEQLQKLLKKKHPLWRIRILASSPETTIIIYPNIVRYGSLSPEMDDDQAFATVMALEKTIDKNISGKWLKTHREILQRVFRSVIVRGLEKRVVFPILFDNYCGDFTKITVWSLCAKDTSDLELVGYDEVPYGYEYRVKPNGDFGFHVGDDAPYWTKAWIFPKDQLPTRLIVKAYHTDYESEIITVDIQPLEVINEFKSTNTTIVS</sequence>
<dbReference type="RefSeq" id="WP_194537031.1">
    <property type="nucleotide sequence ID" value="NZ_JACEFB010000002.1"/>
</dbReference>
<dbReference type="EMBL" id="JACEFB010000002">
    <property type="protein sequence ID" value="MBA2225623.1"/>
    <property type="molecule type" value="Genomic_DNA"/>
</dbReference>
<protein>
    <submittedName>
        <fullName evidence="1">Uncharacterized protein</fullName>
    </submittedName>
</protein>
<organism evidence="1 2">
    <name type="scientific">Thermogemmata fonticola</name>
    <dbReference type="NCBI Taxonomy" id="2755323"/>
    <lineage>
        <taxon>Bacteria</taxon>
        <taxon>Pseudomonadati</taxon>
        <taxon>Planctomycetota</taxon>
        <taxon>Planctomycetia</taxon>
        <taxon>Gemmatales</taxon>
        <taxon>Gemmataceae</taxon>
        <taxon>Thermogemmata</taxon>
    </lineage>
</organism>
<proteinExistence type="predicted"/>
<evidence type="ECO:0000313" key="1">
    <source>
        <dbReference type="EMBL" id="MBA2225623.1"/>
    </source>
</evidence>
<reference evidence="1 2" key="1">
    <citation type="submission" date="2020-07" db="EMBL/GenBank/DDBJ databases">
        <title>Thermogemmata thermophila gen. nov., sp. nov., a novel moderate thermophilic planctomycete from a Kamchatka hot spring.</title>
        <authorList>
            <person name="Elcheninov A.G."/>
            <person name="Podosokorskaya O.A."/>
            <person name="Kovaleva O.L."/>
            <person name="Novikov A."/>
            <person name="Bonch-Osmolovskaya E.A."/>
            <person name="Toshchakov S.V."/>
            <person name="Kublanov I.V."/>
        </authorList>
    </citation>
    <scope>NUCLEOTIDE SEQUENCE [LARGE SCALE GENOMIC DNA]</scope>
    <source>
        <strain evidence="1 2">2918</strain>
    </source>
</reference>
<accession>A0A7V9AB35</accession>
<dbReference type="AlphaFoldDB" id="A0A7V9AB35"/>
<keyword evidence="2" id="KW-1185">Reference proteome</keyword>
<gene>
    <name evidence="1" type="ORF">H0921_05545</name>
</gene>